<evidence type="ECO:0000259" key="4">
    <source>
        <dbReference type="PROSITE" id="PS50893"/>
    </source>
</evidence>
<reference evidence="5" key="1">
    <citation type="submission" date="2021-01" db="EMBL/GenBank/DDBJ databases">
        <authorList>
            <person name="Corre E."/>
            <person name="Pelletier E."/>
            <person name="Niang G."/>
            <person name="Scheremetjew M."/>
            <person name="Finn R."/>
            <person name="Kale V."/>
            <person name="Holt S."/>
            <person name="Cochrane G."/>
            <person name="Meng A."/>
            <person name="Brown T."/>
            <person name="Cohen L."/>
        </authorList>
    </citation>
    <scope>NUCLEOTIDE SEQUENCE</scope>
    <source>
        <strain evidence="5">PLY429</strain>
    </source>
</reference>
<keyword evidence="3" id="KW-0067">ATP-binding</keyword>
<dbReference type="InterPro" id="IPR003439">
    <property type="entry name" value="ABC_transporter-like_ATP-bd"/>
</dbReference>
<keyword evidence="2" id="KW-0547">Nucleotide-binding</keyword>
<evidence type="ECO:0000313" key="5">
    <source>
        <dbReference type="EMBL" id="CAD9200979.1"/>
    </source>
</evidence>
<feature type="domain" description="ABC transporter" evidence="4">
    <location>
        <begin position="57"/>
        <end position="280"/>
    </location>
</feature>
<dbReference type="EMBL" id="HBGG01006576">
    <property type="protein sequence ID" value="CAD9200979.1"/>
    <property type="molecule type" value="Transcribed_RNA"/>
</dbReference>
<dbReference type="GO" id="GO:0055085">
    <property type="term" value="P:transmembrane transport"/>
    <property type="evidence" value="ECO:0007669"/>
    <property type="project" value="InterPro"/>
</dbReference>
<dbReference type="PROSITE" id="PS50893">
    <property type="entry name" value="ABC_TRANSPORTER_2"/>
    <property type="match status" value="1"/>
</dbReference>
<dbReference type="InterPro" id="IPR017871">
    <property type="entry name" value="ABC_transporter-like_CS"/>
</dbReference>
<organism evidence="5">
    <name type="scientific">Tetraselmis chuii</name>
    <dbReference type="NCBI Taxonomy" id="63592"/>
    <lineage>
        <taxon>Eukaryota</taxon>
        <taxon>Viridiplantae</taxon>
        <taxon>Chlorophyta</taxon>
        <taxon>core chlorophytes</taxon>
        <taxon>Chlorodendrophyceae</taxon>
        <taxon>Chlorodendrales</taxon>
        <taxon>Chlorodendraceae</taxon>
        <taxon>Tetraselmis</taxon>
    </lineage>
</organism>
<name>A0A7S1SJU2_9CHLO</name>
<dbReference type="PROSITE" id="PS00211">
    <property type="entry name" value="ABC_TRANSPORTER_1"/>
    <property type="match status" value="1"/>
</dbReference>
<dbReference type="GO" id="GO:0016887">
    <property type="term" value="F:ATP hydrolysis activity"/>
    <property type="evidence" value="ECO:0007669"/>
    <property type="project" value="InterPro"/>
</dbReference>
<dbReference type="SUPFAM" id="SSF52540">
    <property type="entry name" value="P-loop containing nucleoside triphosphate hydrolases"/>
    <property type="match status" value="1"/>
</dbReference>
<dbReference type="SMART" id="SM00382">
    <property type="entry name" value="AAA"/>
    <property type="match status" value="1"/>
</dbReference>
<dbReference type="Gene3D" id="3.40.50.300">
    <property type="entry name" value="P-loop containing nucleotide triphosphate hydrolases"/>
    <property type="match status" value="1"/>
</dbReference>
<dbReference type="AlphaFoldDB" id="A0A7S1SJU2"/>
<accession>A0A7S1SJU2</accession>
<dbReference type="CDD" id="cd03225">
    <property type="entry name" value="ABC_cobalt_CbiO_domain1"/>
    <property type="match status" value="1"/>
</dbReference>
<dbReference type="InterPro" id="IPR050334">
    <property type="entry name" value="Molybdenum_import_ModC"/>
</dbReference>
<gene>
    <name evidence="5" type="ORF">TCHU04912_LOCUS3212</name>
</gene>
<dbReference type="Pfam" id="PF00005">
    <property type="entry name" value="ABC_tran"/>
    <property type="match status" value="1"/>
</dbReference>
<dbReference type="GO" id="GO:0009941">
    <property type="term" value="C:chloroplast envelope"/>
    <property type="evidence" value="ECO:0007669"/>
    <property type="project" value="TreeGrafter"/>
</dbReference>
<dbReference type="GO" id="GO:0016020">
    <property type="term" value="C:membrane"/>
    <property type="evidence" value="ECO:0007669"/>
    <property type="project" value="InterPro"/>
</dbReference>
<dbReference type="PANTHER" id="PTHR43514:SF4">
    <property type="entry name" value="ABC TRANSPORTER I FAMILY MEMBER 10"/>
    <property type="match status" value="1"/>
</dbReference>
<protein>
    <recommendedName>
        <fullName evidence="4">ABC transporter domain-containing protein</fullName>
    </recommendedName>
</protein>
<proteinExistence type="predicted"/>
<keyword evidence="1" id="KW-0813">Transport</keyword>
<dbReference type="InterPro" id="IPR003593">
    <property type="entry name" value="AAA+_ATPase"/>
</dbReference>
<dbReference type="PANTHER" id="PTHR43514">
    <property type="entry name" value="ABC TRANSPORTER I FAMILY MEMBER 10"/>
    <property type="match status" value="1"/>
</dbReference>
<evidence type="ECO:0000256" key="1">
    <source>
        <dbReference type="ARBA" id="ARBA00022448"/>
    </source>
</evidence>
<dbReference type="GO" id="GO:0005524">
    <property type="term" value="F:ATP binding"/>
    <property type="evidence" value="ECO:0007669"/>
    <property type="project" value="UniProtKB-KW"/>
</dbReference>
<dbReference type="InterPro" id="IPR015856">
    <property type="entry name" value="ABC_transpr_CbiO/EcfA_su"/>
</dbReference>
<dbReference type="InterPro" id="IPR027417">
    <property type="entry name" value="P-loop_NTPase"/>
</dbReference>
<evidence type="ECO:0000256" key="3">
    <source>
        <dbReference type="ARBA" id="ARBA00022840"/>
    </source>
</evidence>
<evidence type="ECO:0000256" key="2">
    <source>
        <dbReference type="ARBA" id="ARBA00022741"/>
    </source>
</evidence>
<sequence length="280" mass="29459">MPNYFSQSKGLACGGIRGGAKLTGNRARAALALQSRCTRAPVCVVSGGGGGGSGFAIDARELRVSLGPTGRRLAVLKGVQLQAGRGSFHMLLGPNGCGKSTLLRTLGGLIEAESGTLKVAQPTSFVFQNPDHQVIMPTVRADVAFGLGRYSDMSQEEVAVKVKQALDAVNLGELADSPTRNLSGGQKQRVAIASALVDRPQVLLLDELTTYLDEADQRAVLEAVAQIVKGPRAVTALWVTHRLEELRYADTASYMQDGVVKVSGSPRKVIEHLRAAGASV</sequence>